<keyword evidence="3" id="KW-1185">Reference proteome</keyword>
<evidence type="ECO:0000313" key="3">
    <source>
        <dbReference type="Proteomes" id="UP001177003"/>
    </source>
</evidence>
<organism evidence="2 3">
    <name type="scientific">Lactuca saligna</name>
    <name type="common">Willowleaf lettuce</name>
    <dbReference type="NCBI Taxonomy" id="75948"/>
    <lineage>
        <taxon>Eukaryota</taxon>
        <taxon>Viridiplantae</taxon>
        <taxon>Streptophyta</taxon>
        <taxon>Embryophyta</taxon>
        <taxon>Tracheophyta</taxon>
        <taxon>Spermatophyta</taxon>
        <taxon>Magnoliopsida</taxon>
        <taxon>eudicotyledons</taxon>
        <taxon>Gunneridae</taxon>
        <taxon>Pentapetalae</taxon>
        <taxon>asterids</taxon>
        <taxon>campanulids</taxon>
        <taxon>Asterales</taxon>
        <taxon>Asteraceae</taxon>
        <taxon>Cichorioideae</taxon>
        <taxon>Cichorieae</taxon>
        <taxon>Lactucinae</taxon>
        <taxon>Lactuca</taxon>
    </lineage>
</organism>
<dbReference type="AlphaFoldDB" id="A0AA36EPD2"/>
<accession>A0AA36EPD2</accession>
<sequence>MWELTILLPKEVGNVGPSGPASSSQSGVEATFPASSPDSTSTDTHVVVQPRKSTTLMRRKQSMRMVILLEIETGSDNVGLRPLERDSSNAKFFKDISVPVLSFEVHWACRKAFPHQTYLRWLKK</sequence>
<evidence type="ECO:0000313" key="2">
    <source>
        <dbReference type="EMBL" id="CAI9300760.1"/>
    </source>
</evidence>
<name>A0AA36EPD2_LACSI</name>
<dbReference type="Proteomes" id="UP001177003">
    <property type="component" value="Chromosome 9"/>
</dbReference>
<gene>
    <name evidence="2" type="ORF">LSALG_LOCUS39373</name>
</gene>
<proteinExistence type="predicted"/>
<protein>
    <submittedName>
        <fullName evidence="2">Uncharacterized protein</fullName>
    </submittedName>
</protein>
<evidence type="ECO:0000256" key="1">
    <source>
        <dbReference type="SAM" id="MobiDB-lite"/>
    </source>
</evidence>
<feature type="compositionally biased region" description="Low complexity" evidence="1">
    <location>
        <begin position="17"/>
        <end position="44"/>
    </location>
</feature>
<reference evidence="2" key="1">
    <citation type="submission" date="2023-04" db="EMBL/GenBank/DDBJ databases">
        <authorList>
            <person name="Vijverberg K."/>
            <person name="Xiong W."/>
            <person name="Schranz E."/>
        </authorList>
    </citation>
    <scope>NUCLEOTIDE SEQUENCE</scope>
</reference>
<dbReference type="EMBL" id="OX465085">
    <property type="protein sequence ID" value="CAI9300760.1"/>
    <property type="molecule type" value="Genomic_DNA"/>
</dbReference>
<feature type="region of interest" description="Disordered" evidence="1">
    <location>
        <begin position="13"/>
        <end position="54"/>
    </location>
</feature>